<feature type="compositionally biased region" description="Pro residues" evidence="1">
    <location>
        <begin position="25"/>
        <end position="35"/>
    </location>
</feature>
<dbReference type="EMBL" id="VSRR010024631">
    <property type="protein sequence ID" value="MPC66337.1"/>
    <property type="molecule type" value="Genomic_DNA"/>
</dbReference>
<protein>
    <submittedName>
        <fullName evidence="2">Uncharacterized protein</fullName>
    </submittedName>
</protein>
<organism evidence="2 3">
    <name type="scientific">Portunus trituberculatus</name>
    <name type="common">Swimming crab</name>
    <name type="synonym">Neptunus trituberculatus</name>
    <dbReference type="NCBI Taxonomy" id="210409"/>
    <lineage>
        <taxon>Eukaryota</taxon>
        <taxon>Metazoa</taxon>
        <taxon>Ecdysozoa</taxon>
        <taxon>Arthropoda</taxon>
        <taxon>Crustacea</taxon>
        <taxon>Multicrustacea</taxon>
        <taxon>Malacostraca</taxon>
        <taxon>Eumalacostraca</taxon>
        <taxon>Eucarida</taxon>
        <taxon>Decapoda</taxon>
        <taxon>Pleocyemata</taxon>
        <taxon>Brachyura</taxon>
        <taxon>Eubrachyura</taxon>
        <taxon>Portunoidea</taxon>
        <taxon>Portunidae</taxon>
        <taxon>Portuninae</taxon>
        <taxon>Portunus</taxon>
    </lineage>
</organism>
<feature type="compositionally biased region" description="Low complexity" evidence="1">
    <location>
        <begin position="52"/>
        <end position="65"/>
    </location>
</feature>
<dbReference type="Proteomes" id="UP000324222">
    <property type="component" value="Unassembled WGS sequence"/>
</dbReference>
<comment type="caution">
    <text evidence="2">The sequence shown here is derived from an EMBL/GenBank/DDBJ whole genome shotgun (WGS) entry which is preliminary data.</text>
</comment>
<evidence type="ECO:0000256" key="1">
    <source>
        <dbReference type="SAM" id="MobiDB-lite"/>
    </source>
</evidence>
<reference evidence="2 3" key="1">
    <citation type="submission" date="2019-05" db="EMBL/GenBank/DDBJ databases">
        <title>Another draft genome of Portunus trituberculatus and its Hox gene families provides insights of decapod evolution.</title>
        <authorList>
            <person name="Jeong J.-H."/>
            <person name="Song I."/>
            <person name="Kim S."/>
            <person name="Choi T."/>
            <person name="Kim D."/>
            <person name="Ryu S."/>
            <person name="Kim W."/>
        </authorList>
    </citation>
    <scope>NUCLEOTIDE SEQUENCE [LARGE SCALE GENOMIC DNA]</scope>
    <source>
        <tissue evidence="2">Muscle</tissue>
    </source>
</reference>
<dbReference type="AlphaFoldDB" id="A0A5B7HAM2"/>
<keyword evidence="3" id="KW-1185">Reference proteome</keyword>
<evidence type="ECO:0000313" key="2">
    <source>
        <dbReference type="EMBL" id="MPC66337.1"/>
    </source>
</evidence>
<evidence type="ECO:0000313" key="3">
    <source>
        <dbReference type="Proteomes" id="UP000324222"/>
    </source>
</evidence>
<accession>A0A5B7HAM2</accession>
<name>A0A5B7HAM2_PORTR</name>
<proteinExistence type="predicted"/>
<sequence length="102" mass="10741">MLGLKRTLRIPSSAPPCPSTLLHAPPQPAHTPPQPSTALHSPAAPRHKARFPPSSCSSSQFPGSSLLTLFTPGSHARTYTPSLPPAGAKKKKKEAEATPFET</sequence>
<gene>
    <name evidence="2" type="ORF">E2C01_060485</name>
</gene>
<feature type="region of interest" description="Disordered" evidence="1">
    <location>
        <begin position="1"/>
        <end position="102"/>
    </location>
</feature>